<accession>A0A5N5JB54</accession>
<name>A0A5N5JB54_9ROSI</name>
<dbReference type="EMBL" id="VDCV01000017">
    <property type="protein sequence ID" value="KAB5516371.1"/>
    <property type="molecule type" value="Genomic_DNA"/>
</dbReference>
<gene>
    <name evidence="1" type="ORF">DKX38_027019</name>
</gene>
<evidence type="ECO:0000313" key="2">
    <source>
        <dbReference type="Proteomes" id="UP000326939"/>
    </source>
</evidence>
<protein>
    <submittedName>
        <fullName evidence="1">Uncharacterized protein</fullName>
    </submittedName>
</protein>
<sequence length="103" mass="12011">MRIDSLGWILMVSSFVTEHFAACRFLTHYTFCITSPLSELNNLMIMDRKILYKGPCFTSGQAEPWRENDPLPINIWIIGITEPYSKRFNPRCICSFLSLIELF</sequence>
<dbReference type="AlphaFoldDB" id="A0A5N5JB54"/>
<keyword evidence="2" id="KW-1185">Reference proteome</keyword>
<proteinExistence type="predicted"/>
<comment type="caution">
    <text evidence="1">The sequence shown here is derived from an EMBL/GenBank/DDBJ whole genome shotgun (WGS) entry which is preliminary data.</text>
</comment>
<evidence type="ECO:0000313" key="1">
    <source>
        <dbReference type="EMBL" id="KAB5516371.1"/>
    </source>
</evidence>
<reference evidence="2" key="1">
    <citation type="journal article" date="2019" name="Gigascience">
        <title>De novo genome assembly of the endangered Acer yangbiense, a plant species with extremely small populations endemic to Yunnan Province, China.</title>
        <authorList>
            <person name="Yang J."/>
            <person name="Wariss H.M."/>
            <person name="Tao L."/>
            <person name="Zhang R."/>
            <person name="Yun Q."/>
            <person name="Hollingsworth P."/>
            <person name="Dao Z."/>
            <person name="Luo G."/>
            <person name="Guo H."/>
            <person name="Ma Y."/>
            <person name="Sun W."/>
        </authorList>
    </citation>
    <scope>NUCLEOTIDE SEQUENCE [LARGE SCALE GENOMIC DNA]</scope>
    <source>
        <strain evidence="2">cv. br00</strain>
    </source>
</reference>
<organism evidence="1 2">
    <name type="scientific">Salix brachista</name>
    <dbReference type="NCBI Taxonomy" id="2182728"/>
    <lineage>
        <taxon>Eukaryota</taxon>
        <taxon>Viridiplantae</taxon>
        <taxon>Streptophyta</taxon>
        <taxon>Embryophyta</taxon>
        <taxon>Tracheophyta</taxon>
        <taxon>Spermatophyta</taxon>
        <taxon>Magnoliopsida</taxon>
        <taxon>eudicotyledons</taxon>
        <taxon>Gunneridae</taxon>
        <taxon>Pentapetalae</taxon>
        <taxon>rosids</taxon>
        <taxon>fabids</taxon>
        <taxon>Malpighiales</taxon>
        <taxon>Salicaceae</taxon>
        <taxon>Saliceae</taxon>
        <taxon>Salix</taxon>
    </lineage>
</organism>
<dbReference type="Proteomes" id="UP000326939">
    <property type="component" value="Chromosome 17"/>
</dbReference>